<dbReference type="AlphaFoldDB" id="A0A2W7RM44"/>
<sequence>MPKIMLQNQEDFQYKSDIEQKEKTDGRSSSSHQFLNLKKRSLAYMNCIEKLDAGNLANNTKSIEEVIQTIKSEFSKDDLVDLPLGILSKCALGHPYDVHLIDLSGKQIIRHYKISEFLDEQFERGRNLARHDAYKMIEIYTNKIVLIRKDGSTVQL</sequence>
<evidence type="ECO:0000313" key="2">
    <source>
        <dbReference type="Proteomes" id="UP000249720"/>
    </source>
</evidence>
<accession>A0A2W7RM44</accession>
<evidence type="ECO:0000313" key="1">
    <source>
        <dbReference type="EMBL" id="PZX60056.1"/>
    </source>
</evidence>
<dbReference type="EMBL" id="QKZV01000011">
    <property type="protein sequence ID" value="PZX60056.1"/>
    <property type="molecule type" value="Genomic_DNA"/>
</dbReference>
<gene>
    <name evidence="1" type="ORF">LX80_02623</name>
</gene>
<dbReference type="Proteomes" id="UP000249720">
    <property type="component" value="Unassembled WGS sequence"/>
</dbReference>
<dbReference type="OrthoDB" id="2082773at2"/>
<reference evidence="1 2" key="1">
    <citation type="submission" date="2018-06" db="EMBL/GenBank/DDBJ databases">
        <title>Genomic Encyclopedia of Archaeal and Bacterial Type Strains, Phase II (KMG-II): from individual species to whole genera.</title>
        <authorList>
            <person name="Goeker M."/>
        </authorList>
    </citation>
    <scope>NUCLEOTIDE SEQUENCE [LARGE SCALE GENOMIC DNA]</scope>
    <source>
        <strain evidence="1 2">DSM 23241</strain>
    </source>
</reference>
<name>A0A2W7RM44_9BACT</name>
<organism evidence="1 2">
    <name type="scientific">Hydrotalea sandarakina</name>
    <dbReference type="NCBI Taxonomy" id="1004304"/>
    <lineage>
        <taxon>Bacteria</taxon>
        <taxon>Pseudomonadati</taxon>
        <taxon>Bacteroidota</taxon>
        <taxon>Chitinophagia</taxon>
        <taxon>Chitinophagales</taxon>
        <taxon>Chitinophagaceae</taxon>
        <taxon>Hydrotalea</taxon>
    </lineage>
</organism>
<proteinExistence type="predicted"/>
<comment type="caution">
    <text evidence="1">The sequence shown here is derived from an EMBL/GenBank/DDBJ whole genome shotgun (WGS) entry which is preliminary data.</text>
</comment>
<dbReference type="RefSeq" id="WP_111297113.1">
    <property type="nucleotide sequence ID" value="NZ_QKZV01000011.1"/>
</dbReference>
<keyword evidence="2" id="KW-1185">Reference proteome</keyword>
<protein>
    <submittedName>
        <fullName evidence="1">Uncharacterized protein</fullName>
    </submittedName>
</protein>